<dbReference type="SFLD" id="SFLDF00434">
    <property type="entry name" value="3-methyl-2-indolic_acid_methyl"/>
    <property type="match status" value="1"/>
</dbReference>
<dbReference type="InterPro" id="IPR058240">
    <property type="entry name" value="rSAM_sf"/>
</dbReference>
<feature type="domain" description="Radical SAM core" evidence="2">
    <location>
        <begin position="1"/>
        <end position="243"/>
    </location>
</feature>
<dbReference type="SFLD" id="SFLDG01065">
    <property type="entry name" value="anaerobic_coproporphyrinogen-I"/>
    <property type="match status" value="1"/>
</dbReference>
<dbReference type="SMART" id="SM00729">
    <property type="entry name" value="Elp3"/>
    <property type="match status" value="1"/>
</dbReference>
<dbReference type="InterPro" id="IPR034436">
    <property type="entry name" value="NocN/NosN-like"/>
</dbReference>
<sequence length="395" mass="44172">MRQNLLMIYVHVPFCHSKCTFCDWVQAIPTKDLLRKPGDSVREKYISALCAEITERGAMHSAAGDVPHVLYWGGGTASSLDERETEQIMEALHSSFGLDTVAEATIECSPDTVDERKLAFYRGLGFNRVSSGVQSFDDDRLRRLGRRHTAEQAGRVVHAAREAGFEDVSIDIMSGFPDQEAAELDRTVDRALELPVNHLSLYSFRPTPGTFLRRRMEGSERRTYLRRQQALFTRARRAIDGFGLTEYANGYFGKVSPFASMYFQHRADTVGLGSGAISLVGRRFKSHRKGLLHAYVDDPHSFDIDVPAGQDRVLVSLLQAGLAMFDGIPRADWRERTGTDLAEVLHRPTVAPLADFLRGRGLVEDEQGIRLPRDIAGLTLIELAFEMAMSQPELV</sequence>
<dbReference type="EMBL" id="JBHMAR010000004">
    <property type="protein sequence ID" value="MFB9734637.1"/>
    <property type="molecule type" value="Genomic_DNA"/>
</dbReference>
<dbReference type="InterPro" id="IPR006638">
    <property type="entry name" value="Elp3/MiaA/NifB-like_rSAM"/>
</dbReference>
<protein>
    <recommendedName>
        <fullName evidence="1">Heme chaperone HemW</fullName>
    </recommendedName>
</protein>
<dbReference type="Proteomes" id="UP001589703">
    <property type="component" value="Unassembled WGS sequence"/>
</dbReference>
<dbReference type="SFLD" id="SFLDG01122">
    <property type="entry name" value="methyltransferase_(class_C)"/>
    <property type="match status" value="1"/>
</dbReference>
<reference evidence="3 4" key="1">
    <citation type="submission" date="2024-09" db="EMBL/GenBank/DDBJ databases">
        <authorList>
            <person name="Sun Q."/>
            <person name="Mori K."/>
        </authorList>
    </citation>
    <scope>NUCLEOTIDE SEQUENCE [LARGE SCALE GENOMIC DNA]</scope>
    <source>
        <strain evidence="3 4">JCM 10918</strain>
    </source>
</reference>
<dbReference type="Pfam" id="PF04055">
    <property type="entry name" value="Radical_SAM"/>
    <property type="match status" value="1"/>
</dbReference>
<accession>A0ABV5VAA9</accession>
<evidence type="ECO:0000259" key="2">
    <source>
        <dbReference type="PROSITE" id="PS51918"/>
    </source>
</evidence>
<dbReference type="RefSeq" id="WP_356761323.1">
    <property type="nucleotide sequence ID" value="NZ_JBHMAR010000004.1"/>
</dbReference>
<dbReference type="SUPFAM" id="SSF102114">
    <property type="entry name" value="Radical SAM enzymes"/>
    <property type="match status" value="1"/>
</dbReference>
<evidence type="ECO:0000256" key="1">
    <source>
        <dbReference type="ARBA" id="ARBA00017228"/>
    </source>
</evidence>
<name>A0ABV5VAA9_9ACTN</name>
<dbReference type="PROSITE" id="PS51918">
    <property type="entry name" value="RADICAL_SAM"/>
    <property type="match status" value="1"/>
</dbReference>
<dbReference type="SFLD" id="SFLDG01082">
    <property type="entry name" value="B12-binding_domain_containing"/>
    <property type="match status" value="1"/>
</dbReference>
<dbReference type="PANTHER" id="PTHR13932:SF5">
    <property type="entry name" value="RADICAL S-ADENOSYL METHIONINE DOMAIN-CONTAINING PROTEIN 1, MITOCHONDRIAL"/>
    <property type="match status" value="1"/>
</dbReference>
<organism evidence="3 4">
    <name type="scientific">Streptomyces thermocoprophilus</name>
    <dbReference type="NCBI Taxonomy" id="78356"/>
    <lineage>
        <taxon>Bacteria</taxon>
        <taxon>Bacillati</taxon>
        <taxon>Actinomycetota</taxon>
        <taxon>Actinomycetes</taxon>
        <taxon>Kitasatosporales</taxon>
        <taxon>Streptomycetaceae</taxon>
        <taxon>Streptomyces</taxon>
    </lineage>
</organism>
<evidence type="ECO:0000313" key="3">
    <source>
        <dbReference type="EMBL" id="MFB9734637.1"/>
    </source>
</evidence>
<dbReference type="InterPro" id="IPR034505">
    <property type="entry name" value="Coproporphyrinogen-III_oxidase"/>
</dbReference>
<comment type="caution">
    <text evidence="3">The sequence shown here is derived from an EMBL/GenBank/DDBJ whole genome shotgun (WGS) entry which is preliminary data.</text>
</comment>
<evidence type="ECO:0000313" key="4">
    <source>
        <dbReference type="Proteomes" id="UP001589703"/>
    </source>
</evidence>
<gene>
    <name evidence="3" type="ORF">ACFFRO_05725</name>
</gene>
<dbReference type="InterPro" id="IPR007197">
    <property type="entry name" value="rSAM"/>
</dbReference>
<dbReference type="SFLD" id="SFLDS00029">
    <property type="entry name" value="Radical_SAM"/>
    <property type="match status" value="1"/>
</dbReference>
<dbReference type="Gene3D" id="3.30.750.200">
    <property type="match status" value="1"/>
</dbReference>
<dbReference type="PANTHER" id="PTHR13932">
    <property type="entry name" value="COPROPORPHYRINIGEN III OXIDASE"/>
    <property type="match status" value="1"/>
</dbReference>
<proteinExistence type="predicted"/>
<keyword evidence="4" id="KW-1185">Reference proteome</keyword>